<dbReference type="RefSeq" id="WP_107649111.1">
    <property type="nucleotide sequence ID" value="NZ_PZJX01000024.1"/>
</dbReference>
<evidence type="ECO:0000313" key="2">
    <source>
        <dbReference type="Proteomes" id="UP000240259"/>
    </source>
</evidence>
<organism evidence="1 2">
    <name type="scientific">Mesorhizobium helmanticense</name>
    <dbReference type="NCBI Taxonomy" id="1776423"/>
    <lineage>
        <taxon>Bacteria</taxon>
        <taxon>Pseudomonadati</taxon>
        <taxon>Pseudomonadota</taxon>
        <taxon>Alphaproteobacteria</taxon>
        <taxon>Hyphomicrobiales</taxon>
        <taxon>Phyllobacteriaceae</taxon>
        <taxon>Mesorhizobium</taxon>
    </lineage>
</organism>
<dbReference type="OrthoDB" id="287565at2"/>
<dbReference type="Gene3D" id="3.30.530.20">
    <property type="match status" value="1"/>
</dbReference>
<comment type="caution">
    <text evidence="1">The sequence shown here is derived from an EMBL/GenBank/DDBJ whole genome shotgun (WGS) entry which is preliminary data.</text>
</comment>
<dbReference type="CDD" id="cd07814">
    <property type="entry name" value="SRPBCC_CalC_Aha1-like"/>
    <property type="match status" value="1"/>
</dbReference>
<dbReference type="InterPro" id="IPR023393">
    <property type="entry name" value="START-like_dom_sf"/>
</dbReference>
<evidence type="ECO:0000313" key="1">
    <source>
        <dbReference type="EMBL" id="PTE10511.1"/>
    </source>
</evidence>
<keyword evidence="2" id="KW-1185">Reference proteome</keyword>
<dbReference type="AlphaFoldDB" id="A0A2T4IXX6"/>
<dbReference type="Proteomes" id="UP000240259">
    <property type="component" value="Unassembled WGS sequence"/>
</dbReference>
<dbReference type="EMBL" id="PZJX01000024">
    <property type="protein sequence ID" value="PTE10511.1"/>
    <property type="molecule type" value="Genomic_DNA"/>
</dbReference>
<accession>A0A2T4IXX6</accession>
<sequence length="148" mass="17015">MTNNSFTTTILVDQSPMAAFDAINRPRDWWGKEIEGRTDRLGEEWTYRYKDMHVSNQKTTEFMPGQRVVWHVVDAQMNFLNDKSEWKNTDLIFDIAQKGDKTEIRFTHAGLVPAVECFDICTNAWTGLIADSLKGLIENEQGLPDTVE</sequence>
<name>A0A2T4IXX6_9HYPH</name>
<reference evidence="1 2" key="1">
    <citation type="submission" date="2018-03" db="EMBL/GenBank/DDBJ databases">
        <title>Genome sequence of the symbiotic type strain Mesorhizobium helmanticense CSLC115NT isolated from Lotus corniculatus nodules.</title>
        <authorList>
            <person name="Sannazzaro A.I."/>
            <person name="Torres Tejerizo G.A."/>
            <person name="Dip D."/>
            <person name="Caballero M."/>
            <person name="Pistorio M."/>
            <person name="Estrella M.J."/>
        </authorList>
    </citation>
    <scope>NUCLEOTIDE SEQUENCE [LARGE SCALE GENOMIC DNA]</scope>
    <source>
        <strain evidence="1 2">CSLC115N</strain>
    </source>
</reference>
<dbReference type="SUPFAM" id="SSF55961">
    <property type="entry name" value="Bet v1-like"/>
    <property type="match status" value="1"/>
</dbReference>
<gene>
    <name evidence="1" type="ORF">C9427_10580</name>
</gene>
<protein>
    <submittedName>
        <fullName evidence="1">ATPase</fullName>
    </submittedName>
</protein>
<proteinExistence type="predicted"/>